<accession>A0ABW7VZ05</accession>
<dbReference type="EMBL" id="JBIRYL010000004">
    <property type="protein sequence ID" value="MFI2231779.1"/>
    <property type="molecule type" value="Genomic_DNA"/>
</dbReference>
<feature type="chain" id="PRO_5045499043" description="Lipoprotein" evidence="1">
    <location>
        <begin position="18"/>
        <end position="154"/>
    </location>
</feature>
<evidence type="ECO:0000313" key="2">
    <source>
        <dbReference type="EMBL" id="MFI2231779.1"/>
    </source>
</evidence>
<dbReference type="RefSeq" id="WP_397063140.1">
    <property type="nucleotide sequence ID" value="NZ_JBIRYL010000004.1"/>
</dbReference>
<dbReference type="Proteomes" id="UP001611494">
    <property type="component" value="Unassembled WGS sequence"/>
</dbReference>
<sequence>MSLRVLFVGLLMFVSLAGVGCAESVDRAADTETGTGPDLIREATEYGDWTLPVNGKVLLVKKEAGREPRFRLAVEMSPPDLVWMLEESRYSTPLGPGHALSISTIAGPDPNSSPKLLYARDNITSPSGNLVFRKVLVDERDAQTRIVHLEFLNI</sequence>
<dbReference type="PROSITE" id="PS51257">
    <property type="entry name" value="PROKAR_LIPOPROTEIN"/>
    <property type="match status" value="1"/>
</dbReference>
<gene>
    <name evidence="2" type="ORF">ACH49Z_18210</name>
</gene>
<feature type="signal peptide" evidence="1">
    <location>
        <begin position="1"/>
        <end position="17"/>
    </location>
</feature>
<proteinExistence type="predicted"/>
<organism evidence="2 3">
    <name type="scientific">Nocardia testacea</name>
    <dbReference type="NCBI Taxonomy" id="248551"/>
    <lineage>
        <taxon>Bacteria</taxon>
        <taxon>Bacillati</taxon>
        <taxon>Actinomycetota</taxon>
        <taxon>Actinomycetes</taxon>
        <taxon>Mycobacteriales</taxon>
        <taxon>Nocardiaceae</taxon>
        <taxon>Nocardia</taxon>
    </lineage>
</organism>
<name>A0ABW7VZ05_9NOCA</name>
<comment type="caution">
    <text evidence="2">The sequence shown here is derived from an EMBL/GenBank/DDBJ whole genome shotgun (WGS) entry which is preliminary data.</text>
</comment>
<keyword evidence="1" id="KW-0732">Signal</keyword>
<evidence type="ECO:0000256" key="1">
    <source>
        <dbReference type="SAM" id="SignalP"/>
    </source>
</evidence>
<evidence type="ECO:0008006" key="4">
    <source>
        <dbReference type="Google" id="ProtNLM"/>
    </source>
</evidence>
<evidence type="ECO:0000313" key="3">
    <source>
        <dbReference type="Proteomes" id="UP001611494"/>
    </source>
</evidence>
<keyword evidence="3" id="KW-1185">Reference proteome</keyword>
<reference evidence="2 3" key="1">
    <citation type="submission" date="2024-10" db="EMBL/GenBank/DDBJ databases">
        <title>The Natural Products Discovery Center: Release of the First 8490 Sequenced Strains for Exploring Actinobacteria Biosynthetic Diversity.</title>
        <authorList>
            <person name="Kalkreuter E."/>
            <person name="Kautsar S.A."/>
            <person name="Yang D."/>
            <person name="Bader C.D."/>
            <person name="Teijaro C.N."/>
            <person name="Fluegel L."/>
            <person name="Davis C.M."/>
            <person name="Simpson J.R."/>
            <person name="Lauterbach L."/>
            <person name="Steele A.D."/>
            <person name="Gui C."/>
            <person name="Meng S."/>
            <person name="Li G."/>
            <person name="Viehrig K."/>
            <person name="Ye F."/>
            <person name="Su P."/>
            <person name="Kiefer A.F."/>
            <person name="Nichols A."/>
            <person name="Cepeda A.J."/>
            <person name="Yan W."/>
            <person name="Fan B."/>
            <person name="Jiang Y."/>
            <person name="Adhikari A."/>
            <person name="Zheng C.-J."/>
            <person name="Schuster L."/>
            <person name="Cowan T.M."/>
            <person name="Smanski M.J."/>
            <person name="Chevrette M.G."/>
            <person name="De Carvalho L.P.S."/>
            <person name="Shen B."/>
        </authorList>
    </citation>
    <scope>NUCLEOTIDE SEQUENCE [LARGE SCALE GENOMIC DNA]</scope>
    <source>
        <strain evidence="2 3">NPDC019377</strain>
    </source>
</reference>
<protein>
    <recommendedName>
        <fullName evidence="4">Lipoprotein</fullName>
    </recommendedName>
</protein>